<dbReference type="CDD" id="cd11033">
    <property type="entry name" value="CYP142-like"/>
    <property type="match status" value="1"/>
</dbReference>
<name>A0A6N4VZT2_9MYCO</name>
<keyword evidence="5" id="KW-0479">Metal-binding</keyword>
<dbReference type="FunFam" id="1.10.630.10:FF:000018">
    <property type="entry name" value="Cytochrome P450 monooxygenase"/>
    <property type="match status" value="1"/>
</dbReference>
<proteinExistence type="inferred from homology"/>
<gene>
    <name evidence="18" type="ORF">MANY_04870</name>
</gene>
<dbReference type="InterPro" id="IPR001128">
    <property type="entry name" value="Cyt_P450"/>
</dbReference>
<keyword evidence="19" id="KW-1185">Reference proteome</keyword>
<keyword evidence="7" id="KW-0560">Oxidoreductase</keyword>
<keyword evidence="9" id="KW-0503">Monooxygenase</keyword>
<dbReference type="GO" id="GO:0008395">
    <property type="term" value="F:steroid hydroxylase activity"/>
    <property type="evidence" value="ECO:0007669"/>
    <property type="project" value="TreeGrafter"/>
</dbReference>
<dbReference type="GO" id="GO:0020037">
    <property type="term" value="F:heme binding"/>
    <property type="evidence" value="ECO:0007669"/>
    <property type="project" value="InterPro"/>
</dbReference>
<evidence type="ECO:0000256" key="5">
    <source>
        <dbReference type="ARBA" id="ARBA00022723"/>
    </source>
</evidence>
<keyword evidence="6" id="KW-0442">Lipid degradation</keyword>
<keyword evidence="10" id="KW-0443">Lipid metabolism</keyword>
<dbReference type="GO" id="GO:0036199">
    <property type="term" value="F:cholest-4-en-3-one 26-monooxygenase activity"/>
    <property type="evidence" value="ECO:0007669"/>
    <property type="project" value="TreeGrafter"/>
</dbReference>
<dbReference type="PRINTS" id="PR00359">
    <property type="entry name" value="BP450"/>
</dbReference>
<accession>A0A6N4VZT2</accession>
<dbReference type="PANTHER" id="PTHR46696:SF4">
    <property type="entry name" value="BIOTIN BIOSYNTHESIS CYTOCHROME P450"/>
    <property type="match status" value="1"/>
</dbReference>
<dbReference type="PANTHER" id="PTHR46696">
    <property type="entry name" value="P450, PUTATIVE (EUROFUNG)-RELATED"/>
    <property type="match status" value="1"/>
</dbReference>
<comment type="pathway">
    <text evidence="13">Steroid metabolism; cholesterol degradation.</text>
</comment>
<evidence type="ECO:0000256" key="6">
    <source>
        <dbReference type="ARBA" id="ARBA00022963"/>
    </source>
</evidence>
<keyword evidence="3" id="KW-0153">Cholesterol metabolism</keyword>
<evidence type="ECO:0000256" key="8">
    <source>
        <dbReference type="ARBA" id="ARBA00023004"/>
    </source>
</evidence>
<dbReference type="Gene3D" id="1.10.630.10">
    <property type="entry name" value="Cytochrome P450"/>
    <property type="match status" value="1"/>
</dbReference>
<evidence type="ECO:0000256" key="11">
    <source>
        <dbReference type="ARBA" id="ARBA00023166"/>
    </source>
</evidence>
<evidence type="ECO:0000256" key="1">
    <source>
        <dbReference type="ARBA" id="ARBA00001971"/>
    </source>
</evidence>
<evidence type="ECO:0000256" key="9">
    <source>
        <dbReference type="ARBA" id="ARBA00023033"/>
    </source>
</evidence>
<dbReference type="SUPFAM" id="SSF48264">
    <property type="entry name" value="Cytochrome P450"/>
    <property type="match status" value="1"/>
</dbReference>
<evidence type="ECO:0000256" key="16">
    <source>
        <dbReference type="ARBA" id="ARBA00082981"/>
    </source>
</evidence>
<dbReference type="Pfam" id="PF00067">
    <property type="entry name" value="p450"/>
    <property type="match status" value="1"/>
</dbReference>
<dbReference type="EMBL" id="AP022620">
    <property type="protein sequence ID" value="BBZ75150.1"/>
    <property type="molecule type" value="Genomic_DNA"/>
</dbReference>
<comment type="cofactor">
    <cofactor evidence="1">
        <name>heme</name>
        <dbReference type="ChEBI" id="CHEBI:30413"/>
    </cofactor>
</comment>
<evidence type="ECO:0000256" key="4">
    <source>
        <dbReference type="ARBA" id="ARBA00022617"/>
    </source>
</evidence>
<evidence type="ECO:0000313" key="18">
    <source>
        <dbReference type="EMBL" id="BBZ75150.1"/>
    </source>
</evidence>
<organism evidence="18 19">
    <name type="scientific">Mycolicibacterium anyangense</name>
    <dbReference type="NCBI Taxonomy" id="1431246"/>
    <lineage>
        <taxon>Bacteria</taxon>
        <taxon>Bacillati</taxon>
        <taxon>Actinomycetota</taxon>
        <taxon>Actinomycetes</taxon>
        <taxon>Mycobacteriales</taxon>
        <taxon>Mycobacteriaceae</taxon>
        <taxon>Mycolicibacterium</taxon>
    </lineage>
</organism>
<dbReference type="GO" id="GO:0005506">
    <property type="term" value="F:iron ion binding"/>
    <property type="evidence" value="ECO:0007669"/>
    <property type="project" value="InterPro"/>
</dbReference>
<evidence type="ECO:0000256" key="3">
    <source>
        <dbReference type="ARBA" id="ARBA00022548"/>
    </source>
</evidence>
<evidence type="ECO:0000256" key="7">
    <source>
        <dbReference type="ARBA" id="ARBA00023002"/>
    </source>
</evidence>
<comment type="similarity">
    <text evidence="2">Belongs to the cytochrome P450 family.</text>
</comment>
<dbReference type="AlphaFoldDB" id="A0A6N4VZT2"/>
<dbReference type="RefSeq" id="WP_163802786.1">
    <property type="nucleotide sequence ID" value="NZ_AP022620.1"/>
</dbReference>
<dbReference type="InterPro" id="IPR002397">
    <property type="entry name" value="Cyt_P450_B"/>
</dbReference>
<evidence type="ECO:0000256" key="14">
    <source>
        <dbReference type="ARBA" id="ARBA00070775"/>
    </source>
</evidence>
<evidence type="ECO:0000256" key="13">
    <source>
        <dbReference type="ARBA" id="ARBA00049645"/>
    </source>
</evidence>
<evidence type="ECO:0000256" key="2">
    <source>
        <dbReference type="ARBA" id="ARBA00010617"/>
    </source>
</evidence>
<reference evidence="18 19" key="1">
    <citation type="journal article" date="2019" name="Emerg. Microbes Infect.">
        <title>Comprehensive subspecies identification of 175 nontuberculous mycobacteria species based on 7547 genomic profiles.</title>
        <authorList>
            <person name="Matsumoto Y."/>
            <person name="Kinjo T."/>
            <person name="Motooka D."/>
            <person name="Nabeya D."/>
            <person name="Jung N."/>
            <person name="Uechi K."/>
            <person name="Horii T."/>
            <person name="Iida T."/>
            <person name="Fujita J."/>
            <person name="Nakamura S."/>
        </authorList>
    </citation>
    <scope>NUCLEOTIDE SEQUENCE [LARGE SCALE GENOMIC DNA]</scope>
    <source>
        <strain evidence="18 19">JCM 30275</strain>
    </source>
</reference>
<evidence type="ECO:0000256" key="15">
    <source>
        <dbReference type="ARBA" id="ARBA00079588"/>
    </source>
</evidence>
<sequence>MSTQLGTASSTSTERPPFDPVSISSLDFWAQSFDEREKAFKILRNERPVSWHRPIEGSMMEPEIDGVWVVTRHEDVAYVSKNPELFCSGQGITFEAVPEEMLDATQSFLGMDGAAHSSLRRLVSSVFTPRQVAKIKDQIDHQAKSIVDDLLETKDGDFVQQVSKRLPMWTIYDMLGLPEEQRDHAAQLAEGMVSWADPDVAAGREPGEVLTDSLVGLLDIGMGLAQARREKPENDLMTSLVQAEVDGRRLTDDELGPYFVLLSVAGNDTTKTTTTFSTIALDRFPEQKALLQKDFDGHIKLAIEEFVRWTTPVMTFRRTATQDTELHGQHIRQGDWVTMVYSSANRDERVFADPYTFDITRSPNPHLSFGGGGPHFCMGAFMGKMQLESIFRELITRAPNLRVGEPEYLTGNFITAVKHLPYTLD</sequence>
<evidence type="ECO:0000256" key="10">
    <source>
        <dbReference type="ARBA" id="ARBA00023098"/>
    </source>
</evidence>
<evidence type="ECO:0000256" key="12">
    <source>
        <dbReference type="ARBA" id="ARBA00023221"/>
    </source>
</evidence>
<keyword evidence="11" id="KW-1207">Sterol metabolism</keyword>
<evidence type="ECO:0000313" key="19">
    <source>
        <dbReference type="Proteomes" id="UP000467249"/>
    </source>
</evidence>
<keyword evidence="12" id="KW-0753">Steroid metabolism</keyword>
<protein>
    <recommendedName>
        <fullName evidence="14">Steroid C26-monooxygenase</fullName>
    </recommendedName>
    <alternativeName>
        <fullName evidence="15">Cholest-4-en-3-one C26-monooxygenase</fullName>
    </alternativeName>
    <alternativeName>
        <fullName evidence="17">Cholesterol C26-monooxygenase</fullName>
    </alternativeName>
    <alternativeName>
        <fullName evidence="16">Steroid C27-monooxygenase</fullName>
    </alternativeName>
</protein>
<dbReference type="GO" id="GO:0006707">
    <property type="term" value="P:cholesterol catabolic process"/>
    <property type="evidence" value="ECO:0007669"/>
    <property type="project" value="TreeGrafter"/>
</dbReference>
<dbReference type="Proteomes" id="UP000467249">
    <property type="component" value="Chromosome"/>
</dbReference>
<dbReference type="InterPro" id="IPR036396">
    <property type="entry name" value="Cyt_P450_sf"/>
</dbReference>
<keyword evidence="8" id="KW-0408">Iron</keyword>
<keyword evidence="4" id="KW-0349">Heme</keyword>
<dbReference type="KEGG" id="many:MANY_04870"/>
<evidence type="ECO:0000256" key="17">
    <source>
        <dbReference type="ARBA" id="ARBA00083909"/>
    </source>
</evidence>